<dbReference type="GO" id="GO:0008168">
    <property type="term" value="F:methyltransferase activity"/>
    <property type="evidence" value="ECO:0007669"/>
    <property type="project" value="UniProtKB-KW"/>
</dbReference>
<proteinExistence type="predicted"/>
<dbReference type="AlphaFoldDB" id="A0A1W2GII5"/>
<keyword evidence="2" id="KW-1185">Reference proteome</keyword>
<reference evidence="1 2" key="1">
    <citation type="submission" date="2017-04" db="EMBL/GenBank/DDBJ databases">
        <authorList>
            <person name="Afonso C.L."/>
            <person name="Miller P.J."/>
            <person name="Scott M.A."/>
            <person name="Spackman E."/>
            <person name="Goraichik I."/>
            <person name="Dimitrov K.M."/>
            <person name="Suarez D.L."/>
            <person name="Swayne D.E."/>
        </authorList>
    </citation>
    <scope>NUCLEOTIDE SEQUENCE [LARGE SCALE GENOMIC DNA]</scope>
    <source>
        <strain evidence="1 2">DSM 26133</strain>
    </source>
</reference>
<dbReference type="Gene3D" id="3.40.50.150">
    <property type="entry name" value="Vaccinia Virus protein VP39"/>
    <property type="match status" value="1"/>
</dbReference>
<dbReference type="OrthoDB" id="9791837at2"/>
<organism evidence="1 2">
    <name type="scientific">Reichenbachiella faecimaris</name>
    <dbReference type="NCBI Taxonomy" id="692418"/>
    <lineage>
        <taxon>Bacteria</taxon>
        <taxon>Pseudomonadati</taxon>
        <taxon>Bacteroidota</taxon>
        <taxon>Cytophagia</taxon>
        <taxon>Cytophagales</taxon>
        <taxon>Reichenbachiellaceae</taxon>
        <taxon>Reichenbachiella</taxon>
    </lineage>
</organism>
<dbReference type="Proteomes" id="UP000192472">
    <property type="component" value="Unassembled WGS sequence"/>
</dbReference>
<dbReference type="STRING" id="692418.SAMN04488029_2916"/>
<accession>A0A1W2GII5</accession>
<dbReference type="SUPFAM" id="SSF53335">
    <property type="entry name" value="S-adenosyl-L-methionine-dependent methyltransferases"/>
    <property type="match status" value="1"/>
</dbReference>
<gene>
    <name evidence="1" type="ORF">SAMN04488029_2916</name>
</gene>
<dbReference type="RefSeq" id="WP_084373565.1">
    <property type="nucleotide sequence ID" value="NZ_FWYF01000003.1"/>
</dbReference>
<dbReference type="Pfam" id="PF13489">
    <property type="entry name" value="Methyltransf_23"/>
    <property type="match status" value="1"/>
</dbReference>
<keyword evidence="1" id="KW-0808">Transferase</keyword>
<name>A0A1W2GII5_REIFA</name>
<protein>
    <submittedName>
        <fullName evidence="1">Methyltransferase domain-containing protein</fullName>
    </submittedName>
</protein>
<sequence length="245" mass="28012">MTVDNPNFIYDNWAYNNSSASQIVPYVIDRFKPKSVIDIGCGTGSWLSVFKSKGVKSILGVDSSIFNQSCFSIEESEYQKIDLSTNVELDKKYDLAISLEVGEHIEESCSDTFIDNLCNASDLILFSAAIPGQGGQMHINEQWPDYWINKFFQRGFEVDDSIKKVFWTNKKIHWWYRQNVLIFKRTTTSGLSTNLPTNLVHPELFEYRNSEIALYKSGIIGVKSAFKMLINAVIYKIFKKSSFLS</sequence>
<dbReference type="EMBL" id="FWYF01000003">
    <property type="protein sequence ID" value="SMD36479.1"/>
    <property type="molecule type" value="Genomic_DNA"/>
</dbReference>
<evidence type="ECO:0000313" key="2">
    <source>
        <dbReference type="Proteomes" id="UP000192472"/>
    </source>
</evidence>
<keyword evidence="1" id="KW-0489">Methyltransferase</keyword>
<dbReference type="GO" id="GO:0032259">
    <property type="term" value="P:methylation"/>
    <property type="evidence" value="ECO:0007669"/>
    <property type="project" value="UniProtKB-KW"/>
</dbReference>
<evidence type="ECO:0000313" key="1">
    <source>
        <dbReference type="EMBL" id="SMD36479.1"/>
    </source>
</evidence>
<dbReference type="CDD" id="cd02440">
    <property type="entry name" value="AdoMet_MTases"/>
    <property type="match status" value="1"/>
</dbReference>
<dbReference type="InterPro" id="IPR029063">
    <property type="entry name" value="SAM-dependent_MTases_sf"/>
</dbReference>